<sequence length="199" mass="22840">MPALLTDAQLMPEQLKSNFVEFMEKIVQLADLLKIDLQQLQADHIAFRVNDEKLAQLARDEWLKETTLLSQAQINGRPIYVLEFDTPLSYENWSIDCLELPFPAINKKHPVEGWEHVEFVVPSRANSAEDYLLDLMSQFPMFASHFTELEQLGVKTKLSSPKGEGERLNNPTVAFKWDNICIKLHPHPLKKIIESESLA</sequence>
<dbReference type="Proteomes" id="UP000838748">
    <property type="component" value="Unassembled WGS sequence"/>
</dbReference>
<keyword evidence="2" id="KW-1185">Reference proteome</keyword>
<dbReference type="PANTHER" id="PTHR37519">
    <property type="match status" value="1"/>
</dbReference>
<dbReference type="NCBIfam" id="NF008683">
    <property type="entry name" value="PRK11700.1-6"/>
    <property type="match status" value="1"/>
</dbReference>
<proteinExistence type="predicted"/>
<evidence type="ECO:0000313" key="1">
    <source>
        <dbReference type="EMBL" id="CAH0540782.1"/>
    </source>
</evidence>
<dbReference type="SUPFAM" id="SSF54593">
    <property type="entry name" value="Glyoxalase/Bleomycin resistance protein/Dihydroxybiphenyl dioxygenase"/>
    <property type="match status" value="1"/>
</dbReference>
<name>A0ABM9A680_9VIBR</name>
<evidence type="ECO:0000313" key="2">
    <source>
        <dbReference type="Proteomes" id="UP000838748"/>
    </source>
</evidence>
<comment type="caution">
    <text evidence="1">The sequence shown here is derived from an EMBL/GenBank/DDBJ whole genome shotgun (WGS) entry which is preliminary data.</text>
</comment>
<dbReference type="Gene3D" id="3.10.180.10">
    <property type="entry name" value="2,3-Dihydroxybiphenyl 1,2-Dioxygenase, domain 1"/>
    <property type="match status" value="1"/>
</dbReference>
<dbReference type="Pfam" id="PF06185">
    <property type="entry name" value="YecM"/>
    <property type="match status" value="1"/>
</dbReference>
<organism evidence="1 2">
    <name type="scientific">Vibrio marisflavi CECT 7928</name>
    <dbReference type="NCBI Taxonomy" id="634439"/>
    <lineage>
        <taxon>Bacteria</taxon>
        <taxon>Pseudomonadati</taxon>
        <taxon>Pseudomonadota</taxon>
        <taxon>Gammaproteobacteria</taxon>
        <taxon>Vibrionales</taxon>
        <taxon>Vibrionaceae</taxon>
        <taxon>Vibrio</taxon>
    </lineage>
</organism>
<protein>
    <submittedName>
        <fullName evidence="1">Protein YecM</fullName>
    </submittedName>
</protein>
<reference evidence="1" key="1">
    <citation type="submission" date="2021-11" db="EMBL/GenBank/DDBJ databases">
        <authorList>
            <person name="Rodrigo-Torres L."/>
            <person name="Arahal R. D."/>
            <person name="Lucena T."/>
        </authorList>
    </citation>
    <scope>NUCLEOTIDE SEQUENCE</scope>
    <source>
        <strain evidence="1">CECT 7928</strain>
    </source>
</reference>
<dbReference type="EMBL" id="CAKLDM010000002">
    <property type="protein sequence ID" value="CAH0540782.1"/>
    <property type="molecule type" value="Genomic_DNA"/>
</dbReference>
<gene>
    <name evidence="1" type="primary">yecM</name>
    <name evidence="1" type="ORF">VMF7928_03116</name>
</gene>
<dbReference type="RefSeq" id="WP_237362620.1">
    <property type="nucleotide sequence ID" value="NZ_CAKLDM010000002.1"/>
</dbReference>
<dbReference type="InterPro" id="IPR029068">
    <property type="entry name" value="Glyas_Bleomycin-R_OHBP_Dase"/>
</dbReference>
<dbReference type="InterPro" id="IPR010393">
    <property type="entry name" value="DUF991_YecM-like"/>
</dbReference>
<accession>A0ABM9A680</accession>
<dbReference type="PANTHER" id="PTHR37519:SF1">
    <property type="entry name" value="DIHYDROXYBIPHENYL DIOXYGENASE DOMAIN-CONTAINING PROTEIN"/>
    <property type="match status" value="1"/>
</dbReference>